<name>A0A8H3ZTE3_9PEZI</name>
<gene>
    <name evidence="2" type="ORF">GQ607_001486</name>
</gene>
<reference evidence="2 3" key="1">
    <citation type="submission" date="2019-12" db="EMBL/GenBank/DDBJ databases">
        <title>A genome sequence resource for the geographically widespread anthracnose pathogen Colletotrichum asianum.</title>
        <authorList>
            <person name="Meng Y."/>
        </authorList>
    </citation>
    <scope>NUCLEOTIDE SEQUENCE [LARGE SCALE GENOMIC DNA]</scope>
    <source>
        <strain evidence="2 3">ICMP 18580</strain>
    </source>
</reference>
<keyword evidence="3" id="KW-1185">Reference proteome</keyword>
<dbReference type="OrthoDB" id="4830706at2759"/>
<protein>
    <recommendedName>
        <fullName evidence="4">Sur7 protein</fullName>
    </recommendedName>
</protein>
<dbReference type="AlphaFoldDB" id="A0A8H3ZTE3"/>
<dbReference type="Pfam" id="PF06687">
    <property type="entry name" value="SUR7"/>
    <property type="match status" value="1"/>
</dbReference>
<dbReference type="PANTHER" id="PTHR28019:SF7">
    <property type="entry name" value="SUR7 PROTEIN"/>
    <property type="match status" value="1"/>
</dbReference>
<dbReference type="GO" id="GO:0005886">
    <property type="term" value="C:plasma membrane"/>
    <property type="evidence" value="ECO:0007669"/>
    <property type="project" value="InterPro"/>
</dbReference>
<dbReference type="EMBL" id="WOWK01000004">
    <property type="protein sequence ID" value="KAF0331178.1"/>
    <property type="molecule type" value="Genomic_DNA"/>
</dbReference>
<dbReference type="GO" id="GO:0051285">
    <property type="term" value="C:cell cortex of cell tip"/>
    <property type="evidence" value="ECO:0007669"/>
    <property type="project" value="TreeGrafter"/>
</dbReference>
<dbReference type="GO" id="GO:0031505">
    <property type="term" value="P:fungal-type cell wall organization"/>
    <property type="evidence" value="ECO:0007669"/>
    <property type="project" value="TreeGrafter"/>
</dbReference>
<feature type="transmembrane region" description="Helical" evidence="1">
    <location>
        <begin position="310"/>
        <end position="334"/>
    </location>
</feature>
<dbReference type="InterPro" id="IPR052413">
    <property type="entry name" value="SUR7_domain"/>
</dbReference>
<organism evidence="2 3">
    <name type="scientific">Colletotrichum asianum</name>
    <dbReference type="NCBI Taxonomy" id="702518"/>
    <lineage>
        <taxon>Eukaryota</taxon>
        <taxon>Fungi</taxon>
        <taxon>Dikarya</taxon>
        <taxon>Ascomycota</taxon>
        <taxon>Pezizomycotina</taxon>
        <taxon>Sordariomycetes</taxon>
        <taxon>Hypocreomycetidae</taxon>
        <taxon>Glomerellales</taxon>
        <taxon>Glomerellaceae</taxon>
        <taxon>Colletotrichum</taxon>
        <taxon>Colletotrichum gloeosporioides species complex</taxon>
    </lineage>
</organism>
<keyword evidence="1" id="KW-1133">Transmembrane helix</keyword>
<sequence length="407" mass="42749">MFSAFSQSTASLESRVASRRQYRRSALLPAALSIVSFSLTLVLVLSGRQADQASDVYFLSISLTSLNQSGTTSRAIQAPVQHHALVGRSPIPDPSPTIPNPLEILENPIGALQGVASSIPNPLVVLENPAALASLIPNPAQIVGSLESAVTAAAGAIGSLLGNITHGIEGEIQVIEKAFIDEISSIIGIKNQYTFYVANVCMGMPLNESSKGASGPMSACPRYSEQGVGVEDLVSKIPTKIPLGVANITIPFSGQIADIFGSFDDILSALGNILFAFCIIALVGNALLIISSISVVIFRSSKLNMLANILVSLFATGSQISIGVITVTLVLAVGGTIGMLGRNLGIHVEYGAKALAFIILSTLFTGAAGIYWFAIAFKMLFAILNHQRQELMERAAKTEKIRVGMVV</sequence>
<dbReference type="PANTHER" id="PTHR28019">
    <property type="entry name" value="CELL MEMBRANE PROTEIN YLR413W-RELATED"/>
    <property type="match status" value="1"/>
</dbReference>
<keyword evidence="1" id="KW-0472">Membrane</keyword>
<proteinExistence type="predicted"/>
<keyword evidence="1" id="KW-0812">Transmembrane</keyword>
<feature type="transmembrane region" description="Helical" evidence="1">
    <location>
        <begin position="354"/>
        <end position="384"/>
    </location>
</feature>
<evidence type="ECO:0008006" key="4">
    <source>
        <dbReference type="Google" id="ProtNLM"/>
    </source>
</evidence>
<accession>A0A8H3ZTE3</accession>
<evidence type="ECO:0000256" key="1">
    <source>
        <dbReference type="SAM" id="Phobius"/>
    </source>
</evidence>
<comment type="caution">
    <text evidence="2">The sequence shown here is derived from an EMBL/GenBank/DDBJ whole genome shotgun (WGS) entry which is preliminary data.</text>
</comment>
<dbReference type="InterPro" id="IPR009571">
    <property type="entry name" value="SUR7/Rim9-like_fungi"/>
</dbReference>
<evidence type="ECO:0000313" key="3">
    <source>
        <dbReference type="Proteomes" id="UP000434172"/>
    </source>
</evidence>
<dbReference type="Proteomes" id="UP000434172">
    <property type="component" value="Unassembled WGS sequence"/>
</dbReference>
<feature type="transmembrane region" description="Helical" evidence="1">
    <location>
        <begin position="273"/>
        <end position="298"/>
    </location>
</feature>
<evidence type="ECO:0000313" key="2">
    <source>
        <dbReference type="EMBL" id="KAF0331178.1"/>
    </source>
</evidence>